<dbReference type="Proteomes" id="UP000826271">
    <property type="component" value="Unassembled WGS sequence"/>
</dbReference>
<dbReference type="InterPro" id="IPR027806">
    <property type="entry name" value="HARBI1_dom"/>
</dbReference>
<dbReference type="EMBL" id="WHWC01000011">
    <property type="protein sequence ID" value="KAG8373276.1"/>
    <property type="molecule type" value="Genomic_DNA"/>
</dbReference>
<dbReference type="GO" id="GO:0046872">
    <property type="term" value="F:metal ion binding"/>
    <property type="evidence" value="ECO:0007669"/>
    <property type="project" value="UniProtKB-KW"/>
</dbReference>
<organism evidence="5 6">
    <name type="scientific">Buddleja alternifolia</name>
    <dbReference type="NCBI Taxonomy" id="168488"/>
    <lineage>
        <taxon>Eukaryota</taxon>
        <taxon>Viridiplantae</taxon>
        <taxon>Streptophyta</taxon>
        <taxon>Embryophyta</taxon>
        <taxon>Tracheophyta</taxon>
        <taxon>Spermatophyta</taxon>
        <taxon>Magnoliopsida</taxon>
        <taxon>eudicotyledons</taxon>
        <taxon>Gunneridae</taxon>
        <taxon>Pentapetalae</taxon>
        <taxon>asterids</taxon>
        <taxon>lamiids</taxon>
        <taxon>Lamiales</taxon>
        <taxon>Scrophulariaceae</taxon>
        <taxon>Buddlejeae</taxon>
        <taxon>Buddleja</taxon>
    </lineage>
</organism>
<keyword evidence="3" id="KW-1133">Transmembrane helix</keyword>
<protein>
    <recommendedName>
        <fullName evidence="4">DDE Tnp4 domain-containing protein</fullName>
    </recommendedName>
</protein>
<gene>
    <name evidence="5" type="ORF">BUALT_Bualt11G0007000</name>
</gene>
<comment type="caution">
    <text evidence="5">The sequence shown here is derived from an EMBL/GenBank/DDBJ whole genome shotgun (WGS) entry which is preliminary data.</text>
</comment>
<keyword evidence="3" id="KW-0812">Transmembrane</keyword>
<comment type="cofactor">
    <cofactor evidence="1">
        <name>a divalent metal cation</name>
        <dbReference type="ChEBI" id="CHEBI:60240"/>
    </cofactor>
</comment>
<evidence type="ECO:0000256" key="3">
    <source>
        <dbReference type="SAM" id="Phobius"/>
    </source>
</evidence>
<feature type="transmembrane region" description="Helical" evidence="3">
    <location>
        <begin position="413"/>
        <end position="432"/>
    </location>
</feature>
<dbReference type="PANTHER" id="PTHR46250">
    <property type="entry name" value="MYB/SANT-LIKE DNA-BINDING DOMAIN PROTEIN-RELATED"/>
    <property type="match status" value="1"/>
</dbReference>
<dbReference type="AlphaFoldDB" id="A0AAV6WYS9"/>
<dbReference type="PANTHER" id="PTHR46250:SF15">
    <property type="entry name" value="OS01G0523800 PROTEIN"/>
    <property type="match status" value="1"/>
</dbReference>
<accession>A0AAV6WYS9</accession>
<proteinExistence type="predicted"/>
<evidence type="ECO:0000313" key="5">
    <source>
        <dbReference type="EMBL" id="KAG8373276.1"/>
    </source>
</evidence>
<reference evidence="5" key="1">
    <citation type="submission" date="2019-10" db="EMBL/GenBank/DDBJ databases">
        <authorList>
            <person name="Zhang R."/>
            <person name="Pan Y."/>
            <person name="Wang J."/>
            <person name="Ma R."/>
            <person name="Yu S."/>
        </authorList>
    </citation>
    <scope>NUCLEOTIDE SEQUENCE</scope>
    <source>
        <strain evidence="5">LA-IB0</strain>
        <tissue evidence="5">Leaf</tissue>
    </source>
</reference>
<evidence type="ECO:0000259" key="4">
    <source>
        <dbReference type="Pfam" id="PF13359"/>
    </source>
</evidence>
<keyword evidence="3" id="KW-0472">Membrane</keyword>
<keyword evidence="2" id="KW-0479">Metal-binding</keyword>
<dbReference type="Pfam" id="PF13359">
    <property type="entry name" value="DDE_Tnp_4"/>
    <property type="match status" value="1"/>
</dbReference>
<evidence type="ECO:0000256" key="2">
    <source>
        <dbReference type="ARBA" id="ARBA00022723"/>
    </source>
</evidence>
<evidence type="ECO:0000313" key="6">
    <source>
        <dbReference type="Proteomes" id="UP000826271"/>
    </source>
</evidence>
<sequence length="434" mass="49954">MDQKFTYLLSGWEGSAADSRVLRDALNRPNGRKVPQEARNVMERAIGLLKKRWAVLRSQTFYSITTQNRIILACALLHNFIRLEMLVDPLEHYLDDTNSDDEDNDIDFIDTIEPSQAWTNFRDNLASSMFNEWRDVAQSTMEPTSSKVSCGGPKKDNGFKTGYFQELEHYMVRAFPSTDLCALPHINSRIHVWQKNYGSLSSMLSKSGIGWNDTMKMVEVNDNAWDGYVKSWPLYDDWVEIFGKDRATGEQAEDFVEAVNHVLNDTNHRDKDTNHRDKDVLDGLETINEGFEGKTETMFVCQPMSSVSAKKKAGKKRKSVESQEPMYEILGNYCKSTDLRLGEIAKRIGYDYDMSMARKEVYVVVAKIEGLSIQQRLFVADKRVKNSEDLDLLFSLPDFEKVEYVWMKLVGNLTWMLIMMGLLIWSFVAFNLSY</sequence>
<feature type="domain" description="DDE Tnp4" evidence="4">
    <location>
        <begin position="37"/>
        <end position="79"/>
    </location>
</feature>
<keyword evidence="6" id="KW-1185">Reference proteome</keyword>
<evidence type="ECO:0000256" key="1">
    <source>
        <dbReference type="ARBA" id="ARBA00001968"/>
    </source>
</evidence>
<name>A0AAV6WYS9_9LAMI</name>